<dbReference type="SUPFAM" id="SSF55909">
    <property type="entry name" value="Pentein"/>
    <property type="match status" value="1"/>
</dbReference>
<evidence type="ECO:0000256" key="1">
    <source>
        <dbReference type="ARBA" id="ARBA00022801"/>
    </source>
</evidence>
<keyword evidence="3" id="KW-1185">Reference proteome</keyword>
<dbReference type="Gene3D" id="3.75.10.10">
    <property type="entry name" value="L-arginine/glycine Amidinotransferase, Chain A"/>
    <property type="match status" value="1"/>
</dbReference>
<name>A0ABW9LLA9_9MYCO</name>
<protein>
    <submittedName>
        <fullName evidence="2">Agmatine/peptidylarginine deiminase</fullName>
    </submittedName>
</protein>
<reference evidence="2 3" key="1">
    <citation type="submission" date="2024-12" db="EMBL/GenBank/DDBJ databases">
        <title>The coexistence of Mycolicibacterium septicum and Mycolicibacterium nivoides in clinical samples.</title>
        <authorList>
            <person name="Wang C."/>
            <person name="Feng Y."/>
            <person name="Zong Z."/>
        </authorList>
    </citation>
    <scope>NUCLEOTIDE SEQUENCE [LARGE SCALE GENOMIC DNA]</scope>
    <source>
        <strain evidence="2 3">120309</strain>
    </source>
</reference>
<evidence type="ECO:0000313" key="2">
    <source>
        <dbReference type="EMBL" id="MFN6548359.1"/>
    </source>
</evidence>
<keyword evidence="1" id="KW-0378">Hydrolase</keyword>
<dbReference type="InterPro" id="IPR007466">
    <property type="entry name" value="Peptidyl-Arg-deiminase_porph"/>
</dbReference>
<dbReference type="PANTHER" id="PTHR31377:SF0">
    <property type="entry name" value="AGMATINE DEIMINASE-RELATED"/>
    <property type="match status" value="1"/>
</dbReference>
<comment type="caution">
    <text evidence="2">The sequence shown here is derived from an EMBL/GenBank/DDBJ whole genome shotgun (WGS) entry which is preliminary data.</text>
</comment>
<gene>
    <name evidence="2" type="ORF">ACK4CT_34875</name>
</gene>
<dbReference type="EMBL" id="JBKBDD010000022">
    <property type="protein sequence ID" value="MFN6548359.1"/>
    <property type="molecule type" value="Genomic_DNA"/>
</dbReference>
<sequence>MSYLMPAETDPHERIWLAYPVPLKRGESAVEADEARATWAQVANTIVDFEPVTVVVDPSEESHARRLLSDAVDLEVHPLDDGWIRDNGPTFVHASDGSVAAVTWTFNGWGRPAQHPTLYDGVIGHYVAELAGVPVVESQLVNEGGAIHVDGGGTMLATRTVQLDPMRNPGITEEEVEAEFHRTLGATDVVWFNRGLTADYAINGTKGHVDICVTMPAHRRALVHTQHNIEHPDHILSQEFRRTLECHGDVSGKPWDIIELPAPKNIIDRHGFNDWSYVNHLVVNGGVIACRFGDPNDEVAADILADAYPDRLVVTVDARPLYDRGGGIHCITQQQPKPNRSAKCESA</sequence>
<dbReference type="Proteomes" id="UP001635816">
    <property type="component" value="Unassembled WGS sequence"/>
</dbReference>
<dbReference type="PANTHER" id="PTHR31377">
    <property type="entry name" value="AGMATINE DEIMINASE-RELATED"/>
    <property type="match status" value="1"/>
</dbReference>
<proteinExistence type="predicted"/>
<accession>A0ABW9LLA9</accession>
<dbReference type="RefSeq" id="WP_409545870.1">
    <property type="nucleotide sequence ID" value="NZ_JBKBDD010000022.1"/>
</dbReference>
<organism evidence="2 3">
    <name type="scientific">Mycolicibacterium nivoides</name>
    <dbReference type="NCBI Taxonomy" id="2487344"/>
    <lineage>
        <taxon>Bacteria</taxon>
        <taxon>Bacillati</taxon>
        <taxon>Actinomycetota</taxon>
        <taxon>Actinomycetes</taxon>
        <taxon>Mycobacteriales</taxon>
        <taxon>Mycobacteriaceae</taxon>
        <taxon>Mycolicibacterium</taxon>
    </lineage>
</organism>
<evidence type="ECO:0000313" key="3">
    <source>
        <dbReference type="Proteomes" id="UP001635816"/>
    </source>
</evidence>
<dbReference type="Pfam" id="PF04371">
    <property type="entry name" value="PAD_porph"/>
    <property type="match status" value="1"/>
</dbReference>